<evidence type="ECO:0000256" key="1">
    <source>
        <dbReference type="SAM" id="SignalP"/>
    </source>
</evidence>
<name>A0A4Y9S7H2_9BURK</name>
<comment type="caution">
    <text evidence="3">The sequence shown here is derived from an EMBL/GenBank/DDBJ whole genome shotgun (WGS) entry which is preliminary data.</text>
</comment>
<organism evidence="3 4">
    <name type="scientific">Duganella callida</name>
    <dbReference type="NCBI Taxonomy" id="2561932"/>
    <lineage>
        <taxon>Bacteria</taxon>
        <taxon>Pseudomonadati</taxon>
        <taxon>Pseudomonadota</taxon>
        <taxon>Betaproteobacteria</taxon>
        <taxon>Burkholderiales</taxon>
        <taxon>Oxalobacteraceae</taxon>
        <taxon>Telluria group</taxon>
        <taxon>Duganella</taxon>
    </lineage>
</organism>
<evidence type="ECO:0000313" key="4">
    <source>
        <dbReference type="Proteomes" id="UP000297729"/>
    </source>
</evidence>
<dbReference type="Proteomes" id="UP000297729">
    <property type="component" value="Unassembled WGS sequence"/>
</dbReference>
<protein>
    <submittedName>
        <fullName evidence="3">PEP-CTERM sorting domain-containing protein</fullName>
    </submittedName>
</protein>
<sequence>MLKRLAVASLMLCAASGAMADDQVWNAGAIPASPGLYFVTVHHALGDFADIVNFSVGDGNLGVSAAALSVPSPFDNGYLSTISSLNYSIWLDGTQIASSTNGAAFTKSLTAGSYELHVSGTAESWAGIGGTYGLGLSVSPVPEPVTVGMLIAGLGILGMARRRDDAANDKFS</sequence>
<keyword evidence="4" id="KW-1185">Reference proteome</keyword>
<dbReference type="AlphaFoldDB" id="A0A4Y9S7H2"/>
<feature type="signal peptide" evidence="1">
    <location>
        <begin position="1"/>
        <end position="20"/>
    </location>
</feature>
<feature type="domain" description="Ice-binding protein C-terminal" evidence="2">
    <location>
        <begin position="140"/>
        <end position="163"/>
    </location>
</feature>
<evidence type="ECO:0000313" key="3">
    <source>
        <dbReference type="EMBL" id="TFW15987.1"/>
    </source>
</evidence>
<dbReference type="InterPro" id="IPR013424">
    <property type="entry name" value="Ice-binding_C"/>
</dbReference>
<reference evidence="3 4" key="1">
    <citation type="submission" date="2019-03" db="EMBL/GenBank/DDBJ databases">
        <title>Draft Genome Sequence of Duganella callidus sp. nov., a Novel Duganella Species Isolated from Cultivated Soil.</title>
        <authorList>
            <person name="Raths R."/>
            <person name="Peta V."/>
            <person name="Bucking H."/>
        </authorList>
    </citation>
    <scope>NUCLEOTIDE SEQUENCE [LARGE SCALE GENOMIC DNA]</scope>
    <source>
        <strain evidence="3 4">DN04</strain>
    </source>
</reference>
<proteinExistence type="predicted"/>
<evidence type="ECO:0000259" key="2">
    <source>
        <dbReference type="Pfam" id="PF07589"/>
    </source>
</evidence>
<gene>
    <name evidence="3" type="ORF">E4L98_25170</name>
</gene>
<dbReference type="NCBIfam" id="NF038126">
    <property type="entry name" value="PEP_CTERM_FxDxF"/>
    <property type="match status" value="1"/>
</dbReference>
<dbReference type="RefSeq" id="WP_135204273.1">
    <property type="nucleotide sequence ID" value="NZ_SPVG01000245.1"/>
</dbReference>
<dbReference type="EMBL" id="SPVG01000245">
    <property type="protein sequence ID" value="TFW15987.1"/>
    <property type="molecule type" value="Genomic_DNA"/>
</dbReference>
<keyword evidence="1" id="KW-0732">Signal</keyword>
<feature type="chain" id="PRO_5021225057" evidence="1">
    <location>
        <begin position="21"/>
        <end position="172"/>
    </location>
</feature>
<accession>A0A4Y9S7H2</accession>
<dbReference type="NCBIfam" id="TIGR02595">
    <property type="entry name" value="PEP_CTERM"/>
    <property type="match status" value="1"/>
</dbReference>
<dbReference type="Pfam" id="PF07589">
    <property type="entry name" value="PEP-CTERM"/>
    <property type="match status" value="1"/>
</dbReference>